<accession>A0A6A5X8J2</accession>
<organism evidence="1 2">
    <name type="scientific">Aaosphaeria arxii CBS 175.79</name>
    <dbReference type="NCBI Taxonomy" id="1450172"/>
    <lineage>
        <taxon>Eukaryota</taxon>
        <taxon>Fungi</taxon>
        <taxon>Dikarya</taxon>
        <taxon>Ascomycota</taxon>
        <taxon>Pezizomycotina</taxon>
        <taxon>Dothideomycetes</taxon>
        <taxon>Pleosporomycetidae</taxon>
        <taxon>Pleosporales</taxon>
        <taxon>Pleosporales incertae sedis</taxon>
        <taxon>Aaosphaeria</taxon>
    </lineage>
</organism>
<dbReference type="AlphaFoldDB" id="A0A6A5X8J2"/>
<proteinExistence type="predicted"/>
<keyword evidence="2" id="KW-1185">Reference proteome</keyword>
<dbReference type="GeneID" id="54292108"/>
<evidence type="ECO:0000313" key="2">
    <source>
        <dbReference type="Proteomes" id="UP000799778"/>
    </source>
</evidence>
<dbReference type="Proteomes" id="UP000799778">
    <property type="component" value="Unassembled WGS sequence"/>
</dbReference>
<sequence>MTITFLGIMPILIISDSWPSNRFQHLNTPVHILRYSKRAIYCSDQYPNSLFPYLYYISIHGTLQRRHLLRKSLLYLGV</sequence>
<reference evidence="1" key="1">
    <citation type="journal article" date="2020" name="Stud. Mycol.">
        <title>101 Dothideomycetes genomes: a test case for predicting lifestyles and emergence of pathogens.</title>
        <authorList>
            <person name="Haridas S."/>
            <person name="Albert R."/>
            <person name="Binder M."/>
            <person name="Bloem J."/>
            <person name="Labutti K."/>
            <person name="Salamov A."/>
            <person name="Andreopoulos B."/>
            <person name="Baker S."/>
            <person name="Barry K."/>
            <person name="Bills G."/>
            <person name="Bluhm B."/>
            <person name="Cannon C."/>
            <person name="Castanera R."/>
            <person name="Culley D."/>
            <person name="Daum C."/>
            <person name="Ezra D."/>
            <person name="Gonzalez J."/>
            <person name="Henrissat B."/>
            <person name="Kuo A."/>
            <person name="Liang C."/>
            <person name="Lipzen A."/>
            <person name="Lutzoni F."/>
            <person name="Magnuson J."/>
            <person name="Mondo S."/>
            <person name="Nolan M."/>
            <person name="Ohm R."/>
            <person name="Pangilinan J."/>
            <person name="Park H.-J."/>
            <person name="Ramirez L."/>
            <person name="Alfaro M."/>
            <person name="Sun H."/>
            <person name="Tritt A."/>
            <person name="Yoshinaga Y."/>
            <person name="Zwiers L.-H."/>
            <person name="Turgeon B."/>
            <person name="Goodwin S."/>
            <person name="Spatafora J."/>
            <person name="Crous P."/>
            <person name="Grigoriev I."/>
        </authorList>
    </citation>
    <scope>NUCLEOTIDE SEQUENCE</scope>
    <source>
        <strain evidence="1">CBS 175.79</strain>
    </source>
</reference>
<protein>
    <submittedName>
        <fullName evidence="1">Uncharacterized protein</fullName>
    </submittedName>
</protein>
<dbReference type="EMBL" id="ML978079">
    <property type="protein sequence ID" value="KAF2009236.1"/>
    <property type="molecule type" value="Genomic_DNA"/>
</dbReference>
<name>A0A6A5X8J2_9PLEO</name>
<dbReference type="RefSeq" id="XP_033377575.1">
    <property type="nucleotide sequence ID" value="XM_033534711.1"/>
</dbReference>
<evidence type="ECO:0000313" key="1">
    <source>
        <dbReference type="EMBL" id="KAF2009236.1"/>
    </source>
</evidence>
<gene>
    <name evidence="1" type="ORF">BU24DRAFT_85413</name>
</gene>